<keyword evidence="13 17" id="KW-0479">Metal-binding</keyword>
<keyword evidence="23" id="KW-1185">Reference proteome</keyword>
<evidence type="ECO:0000256" key="17">
    <source>
        <dbReference type="PIRNR" id="PIRNR000732"/>
    </source>
</evidence>
<dbReference type="InterPro" id="IPR000121">
    <property type="entry name" value="PEP_util_C"/>
</dbReference>
<dbReference type="PIRSF" id="PIRSF000732">
    <property type="entry name" value="PTS_enzyme_I"/>
    <property type="match status" value="1"/>
</dbReference>
<evidence type="ECO:0000256" key="5">
    <source>
        <dbReference type="ARBA" id="ARBA00007837"/>
    </source>
</evidence>
<evidence type="ECO:0000256" key="14">
    <source>
        <dbReference type="ARBA" id="ARBA00022777"/>
    </source>
</evidence>
<dbReference type="SUPFAM" id="SSF47831">
    <property type="entry name" value="Enzyme I of the PEP:sugar phosphotransferase system HPr-binding (sub)domain"/>
    <property type="match status" value="1"/>
</dbReference>
<dbReference type="InterPro" id="IPR006318">
    <property type="entry name" value="PTS_EI-like"/>
</dbReference>
<evidence type="ECO:0000259" key="21">
    <source>
        <dbReference type="Pfam" id="PF05524"/>
    </source>
</evidence>
<dbReference type="InterPro" id="IPR008279">
    <property type="entry name" value="PEP-util_enz_mobile_dom"/>
</dbReference>
<keyword evidence="12 17" id="KW-0598">Phosphotransferase system</keyword>
<evidence type="ECO:0000256" key="12">
    <source>
        <dbReference type="ARBA" id="ARBA00022683"/>
    </source>
</evidence>
<evidence type="ECO:0000256" key="11">
    <source>
        <dbReference type="ARBA" id="ARBA00022679"/>
    </source>
</evidence>
<keyword evidence="10 17" id="KW-0762">Sugar transport</keyword>
<feature type="domain" description="Phosphotransferase system enzyme I N-terminal" evidence="21">
    <location>
        <begin position="7"/>
        <end position="129"/>
    </location>
</feature>
<keyword evidence="8 17" id="KW-0813">Transport</keyword>
<keyword evidence="14 17" id="KW-0418">Kinase</keyword>
<reference evidence="23" key="1">
    <citation type="journal article" date="2019" name="Int. J. Syst. Evol. Microbiol.">
        <title>The Global Catalogue of Microorganisms (GCM) 10K type strain sequencing project: providing services to taxonomists for standard genome sequencing and annotation.</title>
        <authorList>
            <consortium name="The Broad Institute Genomics Platform"/>
            <consortium name="The Broad Institute Genome Sequencing Center for Infectious Disease"/>
            <person name="Wu L."/>
            <person name="Ma J."/>
        </authorList>
    </citation>
    <scope>NUCLEOTIDE SEQUENCE [LARGE SCALE GENOMIC DNA]</scope>
    <source>
        <strain evidence="23">JCM 18657</strain>
    </source>
</reference>
<dbReference type="EC" id="2.7.3.9" evidence="6 17"/>
<dbReference type="GO" id="GO:0008965">
    <property type="term" value="F:phosphoenolpyruvate-protein phosphotransferase activity"/>
    <property type="evidence" value="ECO:0007669"/>
    <property type="project" value="UniProtKB-EC"/>
</dbReference>
<evidence type="ECO:0000256" key="3">
    <source>
        <dbReference type="ARBA" id="ARBA00002728"/>
    </source>
</evidence>
<evidence type="ECO:0000256" key="16">
    <source>
        <dbReference type="ARBA" id="ARBA00033235"/>
    </source>
</evidence>
<evidence type="ECO:0000256" key="10">
    <source>
        <dbReference type="ARBA" id="ARBA00022597"/>
    </source>
</evidence>
<comment type="cofactor">
    <cofactor evidence="2 17">
        <name>Mg(2+)</name>
        <dbReference type="ChEBI" id="CHEBI:18420"/>
    </cofactor>
</comment>
<evidence type="ECO:0000313" key="22">
    <source>
        <dbReference type="EMBL" id="MFC7748768.1"/>
    </source>
</evidence>
<evidence type="ECO:0000256" key="9">
    <source>
        <dbReference type="ARBA" id="ARBA00022490"/>
    </source>
</evidence>
<keyword evidence="9 17" id="KW-0963">Cytoplasm</keyword>
<evidence type="ECO:0000256" key="4">
    <source>
        <dbReference type="ARBA" id="ARBA00004496"/>
    </source>
</evidence>
<dbReference type="PANTHER" id="PTHR46244:SF3">
    <property type="entry name" value="PHOSPHOENOLPYRUVATE-PROTEIN PHOSPHOTRANSFERASE"/>
    <property type="match status" value="1"/>
</dbReference>
<evidence type="ECO:0000256" key="13">
    <source>
        <dbReference type="ARBA" id="ARBA00022723"/>
    </source>
</evidence>
<evidence type="ECO:0000259" key="20">
    <source>
        <dbReference type="Pfam" id="PF02896"/>
    </source>
</evidence>
<dbReference type="Gene3D" id="1.10.274.10">
    <property type="entry name" value="PtsI, HPr-binding domain"/>
    <property type="match status" value="1"/>
</dbReference>
<evidence type="ECO:0000256" key="7">
    <source>
        <dbReference type="ARBA" id="ARBA00016544"/>
    </source>
</evidence>
<dbReference type="PRINTS" id="PR01736">
    <property type="entry name" value="PHPHTRNFRASE"/>
</dbReference>
<dbReference type="Pfam" id="PF00391">
    <property type="entry name" value="PEP-utilizers"/>
    <property type="match status" value="1"/>
</dbReference>
<evidence type="ECO:0000259" key="19">
    <source>
        <dbReference type="Pfam" id="PF00391"/>
    </source>
</evidence>
<dbReference type="InterPro" id="IPR036637">
    <property type="entry name" value="Phosphohistidine_dom_sf"/>
</dbReference>
<comment type="caution">
    <text evidence="22">The sequence shown here is derived from an EMBL/GenBank/DDBJ whole genome shotgun (WGS) entry which is preliminary data.</text>
</comment>
<dbReference type="SUPFAM" id="SSF52009">
    <property type="entry name" value="Phosphohistidine domain"/>
    <property type="match status" value="1"/>
</dbReference>
<comment type="subcellular location">
    <subcellularLocation>
        <location evidence="4 17">Cytoplasm</location>
    </subcellularLocation>
</comment>
<dbReference type="EMBL" id="JBHTGQ010000002">
    <property type="protein sequence ID" value="MFC7748768.1"/>
    <property type="molecule type" value="Genomic_DNA"/>
</dbReference>
<dbReference type="PROSITE" id="PS00370">
    <property type="entry name" value="PEP_ENZYMES_PHOS_SITE"/>
    <property type="match status" value="1"/>
</dbReference>
<feature type="coiled-coil region" evidence="18">
    <location>
        <begin position="36"/>
        <end position="63"/>
    </location>
</feature>
<dbReference type="InterPro" id="IPR015813">
    <property type="entry name" value="Pyrv/PenolPyrv_kinase-like_dom"/>
</dbReference>
<dbReference type="PROSITE" id="PS00742">
    <property type="entry name" value="PEP_ENZYMES_2"/>
    <property type="match status" value="1"/>
</dbReference>
<dbReference type="Pfam" id="PF02896">
    <property type="entry name" value="PEP-utilizers_C"/>
    <property type="match status" value="1"/>
</dbReference>
<dbReference type="RefSeq" id="WP_138787862.1">
    <property type="nucleotide sequence ID" value="NZ_JBHTGQ010000002.1"/>
</dbReference>
<evidence type="ECO:0000256" key="2">
    <source>
        <dbReference type="ARBA" id="ARBA00001946"/>
    </source>
</evidence>
<dbReference type="InterPro" id="IPR024692">
    <property type="entry name" value="PTS_EI"/>
</dbReference>
<evidence type="ECO:0000256" key="8">
    <source>
        <dbReference type="ARBA" id="ARBA00022448"/>
    </source>
</evidence>
<dbReference type="Pfam" id="PF05524">
    <property type="entry name" value="PEP-utilisers_N"/>
    <property type="match status" value="1"/>
</dbReference>
<dbReference type="InterPro" id="IPR050499">
    <property type="entry name" value="PEP-utilizing_PTS_enzyme"/>
</dbReference>
<dbReference type="NCBIfam" id="TIGR01417">
    <property type="entry name" value="PTS_I_fam"/>
    <property type="match status" value="1"/>
</dbReference>
<dbReference type="InterPro" id="IPR036618">
    <property type="entry name" value="PtsI_HPr-bd_sf"/>
</dbReference>
<comment type="function">
    <text evidence="3 17">General (non sugar-specific) component of the phosphoenolpyruvate-dependent sugar phosphotransferase system (sugar PTS). This major carbohydrate active-transport system catalyzes the phosphorylation of incoming sugar substrates concomitantly with their translocation across the cell membrane. Enzyme I transfers the phosphoryl group from phosphoenolpyruvate (PEP) to the phosphoryl carrier protein (HPr).</text>
</comment>
<evidence type="ECO:0000256" key="18">
    <source>
        <dbReference type="SAM" id="Coils"/>
    </source>
</evidence>
<keyword evidence="11 17" id="KW-0808">Transferase</keyword>
<sequence length="578" mass="62664">MSALRLKGIPAAPGYAIGRAWVLDRETRGSVERRSVADVAAELERLDRAVSAAKADIRGLIDEVRRRLGAEEAEIFEAHLLLLEDEEFIGRARTRVAEQSRNAESALHETAEEIAGTLESMDDDYMKERAADIRDVGRRLIGHLTGADGNRSVRPAGPLVLIAGDLTPSETVRFQGTAAGFATAAGGRTAHAAILARALGLPAVVGIGERVLAVENGSVVVVDGTTGELLANPSPDELERYRELQARYEQRRRRLLPYRNLPSVTADGASVELAANIGSPLDAEAAADNGAEGVGLFRTEFLYMQHDALPGEDEQFEAYKSVALRFHGRPVVVRTLDVGGDKELKALPLPKEDNPFLGVRAIRLCLNRKDLFRTQLRALLRASVYGTIKIMFPMIATLAEWREARALLDAAAGELRREGVPVPDRLEAGIMVEVPSAAVLADLFAKEVDFFSIGTNDLVQYVMAADRMNPELARLNDPFHPAVLRLIRGVVEAARREGKRVGMCGEMAGNPLAVPLLLGLGLDEFSMSAGSILPVRALISRLNRSEMSRLAEEALKLDDPDAIRSLILRAVPGLADPD</sequence>
<dbReference type="InterPro" id="IPR023151">
    <property type="entry name" value="PEP_util_CS"/>
</dbReference>
<proteinExistence type="inferred from homology"/>
<feature type="domain" description="PEP-utilising enzyme C-terminal" evidence="20">
    <location>
        <begin position="259"/>
        <end position="543"/>
    </location>
</feature>
<evidence type="ECO:0000256" key="1">
    <source>
        <dbReference type="ARBA" id="ARBA00000683"/>
    </source>
</evidence>
<comment type="catalytic activity">
    <reaction evidence="1 17">
        <text>L-histidyl-[protein] + phosphoenolpyruvate = N(pros)-phospho-L-histidyl-[protein] + pyruvate</text>
        <dbReference type="Rhea" id="RHEA:23880"/>
        <dbReference type="Rhea" id="RHEA-COMP:9745"/>
        <dbReference type="Rhea" id="RHEA-COMP:9746"/>
        <dbReference type="ChEBI" id="CHEBI:15361"/>
        <dbReference type="ChEBI" id="CHEBI:29979"/>
        <dbReference type="ChEBI" id="CHEBI:58702"/>
        <dbReference type="ChEBI" id="CHEBI:64837"/>
        <dbReference type="EC" id="2.7.3.9"/>
    </reaction>
</comment>
<name>A0ABW2V3D0_9BACL</name>
<dbReference type="Gene3D" id="3.50.30.10">
    <property type="entry name" value="Phosphohistidine domain"/>
    <property type="match status" value="1"/>
</dbReference>
<dbReference type="PANTHER" id="PTHR46244">
    <property type="entry name" value="PHOSPHOENOLPYRUVATE-PROTEIN PHOSPHOTRANSFERASE"/>
    <property type="match status" value="1"/>
</dbReference>
<keyword evidence="18" id="KW-0175">Coiled coil</keyword>
<evidence type="ECO:0000256" key="6">
    <source>
        <dbReference type="ARBA" id="ARBA00012232"/>
    </source>
</evidence>
<evidence type="ECO:0000256" key="15">
    <source>
        <dbReference type="ARBA" id="ARBA00022842"/>
    </source>
</evidence>
<comment type="similarity">
    <text evidence="5 17">Belongs to the PEP-utilizing enzyme family.</text>
</comment>
<protein>
    <recommendedName>
        <fullName evidence="7 17">Phosphoenolpyruvate-protein phosphotransferase</fullName>
        <ecNumber evidence="6 17">2.7.3.9</ecNumber>
    </recommendedName>
    <alternativeName>
        <fullName evidence="16 17">Phosphotransferase system, enzyme I</fullName>
    </alternativeName>
</protein>
<gene>
    <name evidence="22" type="primary">ptsP</name>
    <name evidence="22" type="ORF">ACFQWB_02255</name>
</gene>
<dbReference type="Gene3D" id="3.20.20.60">
    <property type="entry name" value="Phosphoenolpyruvate-binding domains"/>
    <property type="match status" value="1"/>
</dbReference>
<keyword evidence="15 17" id="KW-0460">Magnesium</keyword>
<dbReference type="InterPro" id="IPR008731">
    <property type="entry name" value="PTS_EIN"/>
</dbReference>
<evidence type="ECO:0000313" key="23">
    <source>
        <dbReference type="Proteomes" id="UP001596528"/>
    </source>
</evidence>
<dbReference type="InterPro" id="IPR018274">
    <property type="entry name" value="PEP_util_AS"/>
</dbReference>
<organism evidence="22 23">
    <name type="scientific">Paenibacillus thermoaerophilus</name>
    <dbReference type="NCBI Taxonomy" id="1215385"/>
    <lineage>
        <taxon>Bacteria</taxon>
        <taxon>Bacillati</taxon>
        <taxon>Bacillota</taxon>
        <taxon>Bacilli</taxon>
        <taxon>Bacillales</taxon>
        <taxon>Paenibacillaceae</taxon>
        <taxon>Paenibacillus</taxon>
    </lineage>
</organism>
<accession>A0ABW2V3D0</accession>
<feature type="domain" description="PEP-utilising enzyme mobile" evidence="19">
    <location>
        <begin position="160"/>
        <end position="227"/>
    </location>
</feature>
<dbReference type="Proteomes" id="UP001596528">
    <property type="component" value="Unassembled WGS sequence"/>
</dbReference>
<dbReference type="SUPFAM" id="SSF51621">
    <property type="entry name" value="Phosphoenolpyruvate/pyruvate domain"/>
    <property type="match status" value="1"/>
</dbReference>
<dbReference type="InterPro" id="IPR040442">
    <property type="entry name" value="Pyrv_kinase-like_dom_sf"/>
</dbReference>